<proteinExistence type="predicted"/>
<accession>A0A822ZQX0</accession>
<name>A0A822ZQX0_NELNU</name>
<reference evidence="2 3" key="1">
    <citation type="journal article" date="2020" name="Mol. Biol. Evol.">
        <title>Distinct Expression and Methylation Patterns for Genes with Different Fates following a Single Whole-Genome Duplication in Flowering Plants.</title>
        <authorList>
            <person name="Shi T."/>
            <person name="Rahmani R.S."/>
            <person name="Gugger P.F."/>
            <person name="Wang M."/>
            <person name="Li H."/>
            <person name="Zhang Y."/>
            <person name="Li Z."/>
            <person name="Wang Q."/>
            <person name="Van de Peer Y."/>
            <person name="Marchal K."/>
            <person name="Chen J."/>
        </authorList>
    </citation>
    <scope>NUCLEOTIDE SEQUENCE [LARGE SCALE GENOMIC DNA]</scope>
    <source>
        <tissue evidence="2">Leaf</tissue>
    </source>
</reference>
<protein>
    <submittedName>
        <fullName evidence="2">Uncharacterized protein</fullName>
    </submittedName>
</protein>
<comment type="caution">
    <text evidence="2">The sequence shown here is derived from an EMBL/GenBank/DDBJ whole genome shotgun (WGS) entry which is preliminary data.</text>
</comment>
<keyword evidence="3" id="KW-1185">Reference proteome</keyword>
<dbReference type="Proteomes" id="UP000607653">
    <property type="component" value="Unassembled WGS sequence"/>
</dbReference>
<evidence type="ECO:0000313" key="2">
    <source>
        <dbReference type="EMBL" id="DAD47263.1"/>
    </source>
</evidence>
<organism evidence="2 3">
    <name type="scientific">Nelumbo nucifera</name>
    <name type="common">Sacred lotus</name>
    <dbReference type="NCBI Taxonomy" id="4432"/>
    <lineage>
        <taxon>Eukaryota</taxon>
        <taxon>Viridiplantae</taxon>
        <taxon>Streptophyta</taxon>
        <taxon>Embryophyta</taxon>
        <taxon>Tracheophyta</taxon>
        <taxon>Spermatophyta</taxon>
        <taxon>Magnoliopsida</taxon>
        <taxon>Proteales</taxon>
        <taxon>Nelumbonaceae</taxon>
        <taxon>Nelumbo</taxon>
    </lineage>
</organism>
<dbReference type="EMBL" id="DUZY01000008">
    <property type="protein sequence ID" value="DAD47263.1"/>
    <property type="molecule type" value="Genomic_DNA"/>
</dbReference>
<evidence type="ECO:0000313" key="3">
    <source>
        <dbReference type="Proteomes" id="UP000607653"/>
    </source>
</evidence>
<feature type="region of interest" description="Disordered" evidence="1">
    <location>
        <begin position="26"/>
        <end position="47"/>
    </location>
</feature>
<sequence>MSRGSDFLPQTSAIQWKCRTGKVQIIQPTQEEEEREEEEEGETRGRMIYPSPLVASSFTGGADELLTSGGVGVRTRVKRK</sequence>
<gene>
    <name evidence="2" type="ORF">HUJ06_017200</name>
</gene>
<dbReference type="AlphaFoldDB" id="A0A822ZQX0"/>
<feature type="compositionally biased region" description="Acidic residues" evidence="1">
    <location>
        <begin position="30"/>
        <end position="41"/>
    </location>
</feature>
<evidence type="ECO:0000256" key="1">
    <source>
        <dbReference type="SAM" id="MobiDB-lite"/>
    </source>
</evidence>